<dbReference type="KEGG" id="ebt:EBL_c27810"/>
<reference evidence="4 5" key="1">
    <citation type="journal article" date="2012" name="J. Bacteriol.">
        <title>Complete genome sequence of the B12-producing Shimwellia blattae strain DSM 4481, isolated from a cockroach.</title>
        <authorList>
            <person name="Brzuszkiewicz E."/>
            <person name="Waschkowitz T."/>
            <person name="Wiezer A."/>
            <person name="Daniel R."/>
        </authorList>
    </citation>
    <scope>NUCLEOTIDE SEQUENCE [LARGE SCALE GENOMIC DNA]</scope>
    <source>
        <strain evidence="5">ATCC 29907 / DSM 4481 / JCM 1650 / NBRC 105725 / CDC 9005-74</strain>
    </source>
</reference>
<gene>
    <name evidence="4" type="primary">iroE</name>
    <name evidence="4" type="ordered locus">EBL_c27810</name>
</gene>
<dbReference type="PANTHER" id="PTHR40841:SF2">
    <property type="entry name" value="SIDEROPHORE-DEGRADING ESTERASE (EUROFUNG)"/>
    <property type="match status" value="1"/>
</dbReference>
<name>I2BBE8_SHIBC</name>
<dbReference type="SUPFAM" id="SSF53474">
    <property type="entry name" value="alpha/beta-Hydrolases"/>
    <property type="match status" value="1"/>
</dbReference>
<dbReference type="Proteomes" id="UP000001955">
    <property type="component" value="Chromosome"/>
</dbReference>
<dbReference type="InterPro" id="IPR052558">
    <property type="entry name" value="Siderophore_Hydrolase_D"/>
</dbReference>
<keyword evidence="3" id="KW-0732">Signal</keyword>
<evidence type="ECO:0000256" key="3">
    <source>
        <dbReference type="SAM" id="SignalP"/>
    </source>
</evidence>
<dbReference type="PATRIC" id="fig|630626.3.peg.2697"/>
<dbReference type="RefSeq" id="WP_002439087.1">
    <property type="nucleotide sequence ID" value="NC_017910.1"/>
</dbReference>
<sequence>MPYLVCLLVLTALWISPASARPDMAPLGKNIADTGSAWYHFTTREFTSADGQRHYLVWTGTPRKHVPGGYPVLYMLDGNAVMNRLDDALLGRLSQGTPPVIVALGYRGNLPFNRQGRSLDYTPPGSSNPARRGDGIVYGGSRSFLTLLTSRIMPVAEQGIDVNPARRGLWGHSYGGLLVLDAWLNAGNFSRGFSRYYSASPSFWLTGYRLVDQLSHQPAANPAARLWLMEGDAEDARGLAPRGEGRSHRQVISQLRAAGVPVQAVAYPGLSHGAMFPASEVDALLDIAGVAPLSARQ</sequence>
<accession>K6WCN5</accession>
<feature type="signal peptide" evidence="3">
    <location>
        <begin position="1"/>
        <end position="20"/>
    </location>
</feature>
<keyword evidence="2" id="KW-0378">Hydrolase</keyword>
<organism evidence="4 5">
    <name type="scientific">Shimwellia blattae (strain ATCC 29907 / DSM 4481 / JCM 1650 / NBRC 105725 / CDC 9005-74)</name>
    <name type="common">Escherichia blattae</name>
    <dbReference type="NCBI Taxonomy" id="630626"/>
    <lineage>
        <taxon>Bacteria</taxon>
        <taxon>Pseudomonadati</taxon>
        <taxon>Pseudomonadota</taxon>
        <taxon>Gammaproteobacteria</taxon>
        <taxon>Enterobacterales</taxon>
        <taxon>Enterobacteriaceae</taxon>
        <taxon>Shimwellia</taxon>
    </lineage>
</organism>
<evidence type="ECO:0000256" key="2">
    <source>
        <dbReference type="ARBA" id="ARBA00022801"/>
    </source>
</evidence>
<evidence type="ECO:0000313" key="5">
    <source>
        <dbReference type="Proteomes" id="UP000001955"/>
    </source>
</evidence>
<keyword evidence="5" id="KW-1185">Reference proteome</keyword>
<dbReference type="InterPro" id="IPR000801">
    <property type="entry name" value="Esterase-like"/>
</dbReference>
<dbReference type="GO" id="GO:0016788">
    <property type="term" value="F:hydrolase activity, acting on ester bonds"/>
    <property type="evidence" value="ECO:0007669"/>
    <property type="project" value="TreeGrafter"/>
</dbReference>
<dbReference type="HOGENOM" id="CLU_039834_3_2_6"/>
<proteinExistence type="inferred from homology"/>
<evidence type="ECO:0000313" key="4">
    <source>
        <dbReference type="EMBL" id="AFJ47852.1"/>
    </source>
</evidence>
<accession>I2BBE8</accession>
<dbReference type="InterPro" id="IPR029058">
    <property type="entry name" value="AB_hydrolase_fold"/>
</dbReference>
<dbReference type="eggNOG" id="COG2819">
    <property type="taxonomic scope" value="Bacteria"/>
</dbReference>
<comment type="similarity">
    <text evidence="1">Belongs to the esterase D family.</text>
</comment>
<dbReference type="EMBL" id="CP001560">
    <property type="protein sequence ID" value="AFJ47852.1"/>
    <property type="molecule type" value="Genomic_DNA"/>
</dbReference>
<dbReference type="PANTHER" id="PTHR40841">
    <property type="entry name" value="SIDEROPHORE TRIACETYLFUSARININE C ESTERASE"/>
    <property type="match status" value="1"/>
</dbReference>
<dbReference type="Pfam" id="PF00756">
    <property type="entry name" value="Esterase"/>
    <property type="match status" value="1"/>
</dbReference>
<dbReference type="STRING" id="630626.EBL_c27810"/>
<evidence type="ECO:0000256" key="1">
    <source>
        <dbReference type="ARBA" id="ARBA00005622"/>
    </source>
</evidence>
<feature type="chain" id="PRO_5003655861" evidence="3">
    <location>
        <begin position="21"/>
        <end position="297"/>
    </location>
</feature>
<dbReference type="AlphaFoldDB" id="I2BBE8"/>
<protein>
    <submittedName>
        <fullName evidence="4">IroE protein</fullName>
    </submittedName>
</protein>
<dbReference type="OrthoDB" id="9784036at2"/>
<dbReference type="Gene3D" id="3.40.50.1820">
    <property type="entry name" value="alpha/beta hydrolase"/>
    <property type="match status" value="1"/>
</dbReference>